<proteinExistence type="predicted"/>
<dbReference type="SUPFAM" id="SSF51261">
    <property type="entry name" value="Duplicated hybrid motif"/>
    <property type="match status" value="1"/>
</dbReference>
<name>A0ABU0TK92_9FLAO</name>
<keyword evidence="3" id="KW-1185">Reference proteome</keyword>
<reference evidence="2 3" key="1">
    <citation type="submission" date="2023-07" db="EMBL/GenBank/DDBJ databases">
        <title>Functional and genomic diversity of the sorghum phyllosphere microbiome.</title>
        <authorList>
            <person name="Shade A."/>
        </authorList>
    </citation>
    <scope>NUCLEOTIDE SEQUENCE [LARGE SCALE GENOMIC DNA]</scope>
    <source>
        <strain evidence="2 3">SORGH_AS_1064</strain>
    </source>
</reference>
<dbReference type="Pfam" id="PF01551">
    <property type="entry name" value="Peptidase_M23"/>
    <property type="match status" value="1"/>
</dbReference>
<dbReference type="EMBL" id="JAUTAL010000001">
    <property type="protein sequence ID" value="MDQ1097464.1"/>
    <property type="molecule type" value="Genomic_DNA"/>
</dbReference>
<dbReference type="InterPro" id="IPR050570">
    <property type="entry name" value="Cell_wall_metabolism_enzyme"/>
</dbReference>
<dbReference type="Gene3D" id="2.70.70.10">
    <property type="entry name" value="Glucose Permease (Domain IIA)"/>
    <property type="match status" value="1"/>
</dbReference>
<accession>A0ABU0TK92</accession>
<dbReference type="GO" id="GO:0016787">
    <property type="term" value="F:hydrolase activity"/>
    <property type="evidence" value="ECO:0007669"/>
    <property type="project" value="UniProtKB-KW"/>
</dbReference>
<dbReference type="InterPro" id="IPR016047">
    <property type="entry name" value="M23ase_b-sheet_dom"/>
</dbReference>
<dbReference type="CDD" id="cd12797">
    <property type="entry name" value="M23_peptidase"/>
    <property type="match status" value="1"/>
</dbReference>
<dbReference type="PANTHER" id="PTHR21666:SF270">
    <property type="entry name" value="MUREIN HYDROLASE ACTIVATOR ENVC"/>
    <property type="match status" value="1"/>
</dbReference>
<comment type="caution">
    <text evidence="2">The sequence shown here is derived from an EMBL/GenBank/DDBJ whole genome shotgun (WGS) entry which is preliminary data.</text>
</comment>
<organism evidence="2 3">
    <name type="scientific">Chryseobacterium camelliae</name>
    <dbReference type="NCBI Taxonomy" id="1265445"/>
    <lineage>
        <taxon>Bacteria</taxon>
        <taxon>Pseudomonadati</taxon>
        <taxon>Bacteroidota</taxon>
        <taxon>Flavobacteriia</taxon>
        <taxon>Flavobacteriales</taxon>
        <taxon>Weeksellaceae</taxon>
        <taxon>Chryseobacterium group</taxon>
        <taxon>Chryseobacterium</taxon>
    </lineage>
</organism>
<feature type="domain" description="M23ase beta-sheet core" evidence="1">
    <location>
        <begin position="129"/>
        <end position="227"/>
    </location>
</feature>
<dbReference type="RefSeq" id="WP_307450995.1">
    <property type="nucleotide sequence ID" value="NZ_JAUTAL010000001.1"/>
</dbReference>
<evidence type="ECO:0000313" key="3">
    <source>
        <dbReference type="Proteomes" id="UP001225072"/>
    </source>
</evidence>
<protein>
    <submittedName>
        <fullName evidence="2">Murein DD-endopeptidase MepM/ murein hydrolase activator NlpD</fullName>
    </submittedName>
</protein>
<evidence type="ECO:0000313" key="2">
    <source>
        <dbReference type="EMBL" id="MDQ1097464.1"/>
    </source>
</evidence>
<evidence type="ECO:0000259" key="1">
    <source>
        <dbReference type="Pfam" id="PF01551"/>
    </source>
</evidence>
<dbReference type="Proteomes" id="UP001225072">
    <property type="component" value="Unassembled WGS sequence"/>
</dbReference>
<dbReference type="PANTHER" id="PTHR21666">
    <property type="entry name" value="PEPTIDASE-RELATED"/>
    <property type="match status" value="1"/>
</dbReference>
<sequence length="259" mass="29571">MNNFFTFLLLFLNISIFSQYRIKVYDHDEKDSIIYILENDKIYACPIKKNIGKTNKCEAKEELSFNTNKYLILKNIFKNNLKVTSIMPTFKISSYSPNVYYGYDLPYKKGEQYKVTQGYNGDYSHIGINALDFDMPEGTKVVAVRDGVVIEMVEDNNKGCPTDNCAKYANYVSILHSDQTVAKYSHLQYKGIKVKIGDKVKKGDLIGFSGNTGKSNGSHLHFSCHLNPASNETLKTLFKTGKGNRLEYLREGETYLKNY</sequence>
<keyword evidence="2" id="KW-0378">Hydrolase</keyword>
<gene>
    <name evidence="2" type="ORF">QE404_002611</name>
</gene>
<dbReference type="InterPro" id="IPR011055">
    <property type="entry name" value="Dup_hybrid_motif"/>
</dbReference>